<evidence type="ECO:0000313" key="4">
    <source>
        <dbReference type="Proteomes" id="UP000886520"/>
    </source>
</evidence>
<dbReference type="PROSITE" id="PS00018">
    <property type="entry name" value="EF_HAND_1"/>
    <property type="match status" value="1"/>
</dbReference>
<evidence type="ECO:0000313" key="3">
    <source>
        <dbReference type="EMBL" id="KAI5081839.1"/>
    </source>
</evidence>
<feature type="compositionally biased region" description="Low complexity" evidence="2">
    <location>
        <begin position="353"/>
        <end position="371"/>
    </location>
</feature>
<dbReference type="SUPFAM" id="SSF47473">
    <property type="entry name" value="EF-hand"/>
    <property type="match status" value="1"/>
</dbReference>
<dbReference type="InterPro" id="IPR018247">
    <property type="entry name" value="EF_Hand_1_Ca_BS"/>
</dbReference>
<feature type="compositionally biased region" description="Polar residues" evidence="2">
    <location>
        <begin position="493"/>
        <end position="507"/>
    </location>
</feature>
<feature type="compositionally biased region" description="Polar residues" evidence="2">
    <location>
        <begin position="304"/>
        <end position="338"/>
    </location>
</feature>
<keyword evidence="1" id="KW-0106">Calcium</keyword>
<sequence length="507" mass="55113">MATTFKDLSLIAELHYSKLPDAFKIKASEFFDTLDLDGDGIVTLPELLNSNLEGKFGEDFIKDVFYSLDVDGKGHLNFRESLTLYYLCMYSARLCEGCERNIPHGLGYTCFKCWKEGISSVNGQAFGVCLECYASLNYQHEHEPLHLLHDFVLFDNLLHNKPSSPAAPIPAPVRAIEQTVKQCIVCGDYHESGARGFTCKVHMSRMRDSTEFVCEWCFSYLCSKCGNLFRDSTTRAEPGKWLQKFVCPTCHQKNITTDCYDASLRKLQRVLGGVELLKHCRTCEIKHRNGTLFWIVNGTNMVQSSSQQSRPTATQSNARPRNSSFDNQPQVTAATYANNYGGRGAGTGSSLHGSRGSTGVSSRGGRSNRMSLQEEDASRASGGFSMRGGGRGGMNEMYFQDEDGMDSYSGDQGSGGFMNRGTFQEEDGSVSSRSSSGGGGVSNRGGYQQTAAAAVRTVNRMTDVANLAANMFNGINGAGGEDGEGSSGESVFASINSVVGTSSETEC</sequence>
<gene>
    <name evidence="3" type="ORF">GOP47_0001582</name>
</gene>
<dbReference type="InterPro" id="IPR011992">
    <property type="entry name" value="EF-hand-dom_pair"/>
</dbReference>
<comment type="caution">
    <text evidence="3">The sequence shown here is derived from an EMBL/GenBank/DDBJ whole genome shotgun (WGS) entry which is preliminary data.</text>
</comment>
<organism evidence="3 4">
    <name type="scientific">Adiantum capillus-veneris</name>
    <name type="common">Maidenhair fern</name>
    <dbReference type="NCBI Taxonomy" id="13818"/>
    <lineage>
        <taxon>Eukaryota</taxon>
        <taxon>Viridiplantae</taxon>
        <taxon>Streptophyta</taxon>
        <taxon>Embryophyta</taxon>
        <taxon>Tracheophyta</taxon>
        <taxon>Polypodiopsida</taxon>
        <taxon>Polypodiidae</taxon>
        <taxon>Polypodiales</taxon>
        <taxon>Pteridineae</taxon>
        <taxon>Pteridaceae</taxon>
        <taxon>Vittarioideae</taxon>
        <taxon>Adiantum</taxon>
    </lineage>
</organism>
<evidence type="ECO:0000256" key="1">
    <source>
        <dbReference type="ARBA" id="ARBA00022837"/>
    </source>
</evidence>
<dbReference type="AlphaFoldDB" id="A0A9D4V8N0"/>
<dbReference type="EMBL" id="JABFUD020000003">
    <property type="protein sequence ID" value="KAI5081839.1"/>
    <property type="molecule type" value="Genomic_DNA"/>
</dbReference>
<evidence type="ECO:0008006" key="5">
    <source>
        <dbReference type="Google" id="ProtNLM"/>
    </source>
</evidence>
<reference evidence="3" key="1">
    <citation type="submission" date="2021-01" db="EMBL/GenBank/DDBJ databases">
        <title>Adiantum capillus-veneris genome.</title>
        <authorList>
            <person name="Fang Y."/>
            <person name="Liao Q."/>
        </authorList>
    </citation>
    <scope>NUCLEOTIDE SEQUENCE</scope>
    <source>
        <strain evidence="3">H3</strain>
        <tissue evidence="3">Leaf</tissue>
    </source>
</reference>
<keyword evidence="4" id="KW-1185">Reference proteome</keyword>
<feature type="region of interest" description="Disordered" evidence="2">
    <location>
        <begin position="304"/>
        <end position="446"/>
    </location>
</feature>
<accession>A0A9D4V8N0</accession>
<proteinExistence type="predicted"/>
<name>A0A9D4V8N0_ADICA</name>
<dbReference type="Proteomes" id="UP000886520">
    <property type="component" value="Chromosome 2"/>
</dbReference>
<protein>
    <recommendedName>
        <fullName evidence="5">Calmodulin</fullName>
    </recommendedName>
</protein>
<dbReference type="OrthoDB" id="8785703at2759"/>
<feature type="region of interest" description="Disordered" evidence="2">
    <location>
        <begin position="480"/>
        <end position="507"/>
    </location>
</feature>
<evidence type="ECO:0000256" key="2">
    <source>
        <dbReference type="SAM" id="MobiDB-lite"/>
    </source>
</evidence>
<dbReference type="Gene3D" id="1.10.238.10">
    <property type="entry name" value="EF-hand"/>
    <property type="match status" value="1"/>
</dbReference>
<dbReference type="CDD" id="cd00051">
    <property type="entry name" value="EFh"/>
    <property type="match status" value="1"/>
</dbReference>
<dbReference type="InterPro" id="IPR002048">
    <property type="entry name" value="EF_hand_dom"/>
</dbReference>
<dbReference type="GO" id="GO:0005509">
    <property type="term" value="F:calcium ion binding"/>
    <property type="evidence" value="ECO:0007669"/>
    <property type="project" value="InterPro"/>
</dbReference>